<dbReference type="GO" id="GO:0005829">
    <property type="term" value="C:cytosol"/>
    <property type="evidence" value="ECO:0007669"/>
    <property type="project" value="TreeGrafter"/>
</dbReference>
<dbReference type="Gene3D" id="3.40.1190.20">
    <property type="match status" value="1"/>
</dbReference>
<dbReference type="AlphaFoldDB" id="A0A1M6AXC5"/>
<dbReference type="Proteomes" id="UP000184488">
    <property type="component" value="Unassembled WGS sequence"/>
</dbReference>
<keyword evidence="4" id="KW-0418">Kinase</keyword>
<keyword evidence="4" id="KW-0808">Transferase</keyword>
<dbReference type="PANTHER" id="PTHR20858:SF17">
    <property type="entry name" value="HYDROXYMETHYLPYRIMIDINE_PHOSPHOMETHYLPYRIMIDINE KINASE THI20-RELATED"/>
    <property type="match status" value="1"/>
</dbReference>
<dbReference type="EC" id="2.7.1.49" evidence="2"/>
<dbReference type="InterPro" id="IPR004399">
    <property type="entry name" value="HMP/HMP-P_kinase_dom"/>
</dbReference>
<dbReference type="RefSeq" id="WP_073308175.1">
    <property type="nucleotide sequence ID" value="NZ_FQZI01000001.1"/>
</dbReference>
<reference evidence="5" key="1">
    <citation type="submission" date="2016-11" db="EMBL/GenBank/DDBJ databases">
        <authorList>
            <person name="Varghese N."/>
            <person name="Submissions S."/>
        </authorList>
    </citation>
    <scope>NUCLEOTIDE SEQUENCE [LARGE SCALE GENOMIC DNA]</scope>
    <source>
        <strain evidence="5">DSM 18829</strain>
    </source>
</reference>
<dbReference type="CDD" id="cd01169">
    <property type="entry name" value="HMPP_kinase"/>
    <property type="match status" value="1"/>
</dbReference>
<evidence type="ECO:0000313" key="4">
    <source>
        <dbReference type="EMBL" id="SHI41100.1"/>
    </source>
</evidence>
<dbReference type="EMBL" id="FQZI01000001">
    <property type="protein sequence ID" value="SHI41100.1"/>
    <property type="molecule type" value="Genomic_DNA"/>
</dbReference>
<feature type="domain" description="Pyridoxamine kinase/Phosphomethylpyrimidine kinase" evidence="3">
    <location>
        <begin position="15"/>
        <end position="242"/>
    </location>
</feature>
<evidence type="ECO:0000256" key="2">
    <source>
        <dbReference type="ARBA" id="ARBA00012135"/>
    </source>
</evidence>
<evidence type="ECO:0000313" key="5">
    <source>
        <dbReference type="Proteomes" id="UP000184488"/>
    </source>
</evidence>
<dbReference type="GO" id="GO:0009228">
    <property type="term" value="P:thiamine biosynthetic process"/>
    <property type="evidence" value="ECO:0007669"/>
    <property type="project" value="InterPro"/>
</dbReference>
<keyword evidence="5" id="KW-1185">Reference proteome</keyword>
<name>A0A1M6AXC5_9FLAO</name>
<proteinExistence type="predicted"/>
<accession>A0A1M6AXC5</accession>
<protein>
    <recommendedName>
        <fullName evidence="2">hydroxymethylpyrimidine kinase</fullName>
        <ecNumber evidence="2">2.7.1.49</ecNumber>
    </recommendedName>
</protein>
<dbReference type="InterPro" id="IPR013749">
    <property type="entry name" value="PM/HMP-P_kinase-1"/>
</dbReference>
<sequence>MSANRPFVLSIAGFDPTGGAGVLADVKTFEQHQVYGLAIVTGNTIQTEDSFHAMRWVDLDFILNSIEKLFKVYDIKAVKIGIIPSLDYLKRIIEEIRKYSSEVKIVWDTVLKSTTQFEFANIENQSVLIGILNKIDLITPNYNEIVQFGNNQQSAEEVSLQLSKHCAVLLKGGHNLESIGTDYLYNHGMIFKINPYAISVVQKHGSGCVLSSAITANLALNNDLPKSCRNSKLYIENFLNTNNTLLGYHHV</sequence>
<dbReference type="GO" id="GO:0008902">
    <property type="term" value="F:hydroxymethylpyrimidine kinase activity"/>
    <property type="evidence" value="ECO:0007669"/>
    <property type="project" value="UniProtKB-EC"/>
</dbReference>
<organism evidence="4 5">
    <name type="scientific">Flavobacterium terrae</name>
    <dbReference type="NCBI Taxonomy" id="415425"/>
    <lineage>
        <taxon>Bacteria</taxon>
        <taxon>Pseudomonadati</taxon>
        <taxon>Bacteroidota</taxon>
        <taxon>Flavobacteriia</taxon>
        <taxon>Flavobacteriales</taxon>
        <taxon>Flavobacteriaceae</taxon>
        <taxon>Flavobacterium</taxon>
    </lineage>
</organism>
<evidence type="ECO:0000259" key="3">
    <source>
        <dbReference type="Pfam" id="PF08543"/>
    </source>
</evidence>
<dbReference type="OrthoDB" id="9810880at2"/>
<comment type="pathway">
    <text evidence="1">Cofactor biosynthesis; thiamine diphosphate biosynthesis.</text>
</comment>
<dbReference type="STRING" id="415425.SAMN05444363_0452"/>
<evidence type="ECO:0000256" key="1">
    <source>
        <dbReference type="ARBA" id="ARBA00004948"/>
    </source>
</evidence>
<dbReference type="GO" id="GO:0008972">
    <property type="term" value="F:phosphomethylpyrimidine kinase activity"/>
    <property type="evidence" value="ECO:0007669"/>
    <property type="project" value="InterPro"/>
</dbReference>
<dbReference type="PANTHER" id="PTHR20858">
    <property type="entry name" value="PHOSPHOMETHYLPYRIMIDINE KINASE"/>
    <property type="match status" value="1"/>
</dbReference>
<dbReference type="SUPFAM" id="SSF53613">
    <property type="entry name" value="Ribokinase-like"/>
    <property type="match status" value="1"/>
</dbReference>
<dbReference type="InterPro" id="IPR029056">
    <property type="entry name" value="Ribokinase-like"/>
</dbReference>
<gene>
    <name evidence="4" type="ORF">SAMN05444363_0452</name>
</gene>
<dbReference type="Pfam" id="PF08543">
    <property type="entry name" value="Phos_pyr_kin"/>
    <property type="match status" value="1"/>
</dbReference>